<organism evidence="1 2">
    <name type="scientific">Streptomyces albiaxialis</name>
    <dbReference type="NCBI Taxonomy" id="329523"/>
    <lineage>
        <taxon>Bacteria</taxon>
        <taxon>Bacillati</taxon>
        <taxon>Actinomycetota</taxon>
        <taxon>Actinomycetes</taxon>
        <taxon>Kitasatosporales</taxon>
        <taxon>Streptomycetaceae</taxon>
        <taxon>Streptomyces</taxon>
    </lineage>
</organism>
<dbReference type="Proteomes" id="UP001500016">
    <property type="component" value="Unassembled WGS sequence"/>
</dbReference>
<sequence length="125" mass="13069">MSTDAAREDTWVSVQLSECGAEDARTVFTALATAFGGTGETDCHGVSGARGRDPVWTSHFDTAEAEAGGGAGGPRLKHAVAVELQGSPASVEILKRALSGTFRVSDERMASGDQEEQTWLRLTSA</sequence>
<accession>A0ABN2W4W9</accession>
<dbReference type="RefSeq" id="WP_344530351.1">
    <property type="nucleotide sequence ID" value="NZ_BAAAPE010000011.1"/>
</dbReference>
<evidence type="ECO:0000313" key="2">
    <source>
        <dbReference type="Proteomes" id="UP001500016"/>
    </source>
</evidence>
<dbReference type="EMBL" id="BAAAPE010000011">
    <property type="protein sequence ID" value="GAA2082123.1"/>
    <property type="molecule type" value="Genomic_DNA"/>
</dbReference>
<reference evidence="1 2" key="1">
    <citation type="journal article" date="2019" name="Int. J. Syst. Evol. Microbiol.">
        <title>The Global Catalogue of Microorganisms (GCM) 10K type strain sequencing project: providing services to taxonomists for standard genome sequencing and annotation.</title>
        <authorList>
            <consortium name="The Broad Institute Genomics Platform"/>
            <consortium name="The Broad Institute Genome Sequencing Center for Infectious Disease"/>
            <person name="Wu L."/>
            <person name="Ma J."/>
        </authorList>
    </citation>
    <scope>NUCLEOTIDE SEQUENCE [LARGE SCALE GENOMIC DNA]</scope>
    <source>
        <strain evidence="1 2">JCM 15478</strain>
    </source>
</reference>
<comment type="caution">
    <text evidence="1">The sequence shown here is derived from an EMBL/GenBank/DDBJ whole genome shotgun (WGS) entry which is preliminary data.</text>
</comment>
<gene>
    <name evidence="1" type="ORF">GCM10009801_41630</name>
</gene>
<name>A0ABN2W4W9_9ACTN</name>
<proteinExistence type="predicted"/>
<evidence type="ECO:0000313" key="1">
    <source>
        <dbReference type="EMBL" id="GAA2082123.1"/>
    </source>
</evidence>
<protein>
    <submittedName>
        <fullName evidence="1">Uncharacterized protein</fullName>
    </submittedName>
</protein>
<keyword evidence="2" id="KW-1185">Reference proteome</keyword>